<feature type="repeat" description="TPR" evidence="3">
    <location>
        <begin position="309"/>
        <end position="342"/>
    </location>
</feature>
<evidence type="ECO:0000256" key="1">
    <source>
        <dbReference type="ARBA" id="ARBA00022737"/>
    </source>
</evidence>
<feature type="region of interest" description="Disordered" evidence="4">
    <location>
        <begin position="883"/>
        <end position="983"/>
    </location>
</feature>
<gene>
    <name evidence="5" type="ORF">PSACC_02008</name>
</gene>
<dbReference type="InterPro" id="IPR031101">
    <property type="entry name" value="Ctr9"/>
</dbReference>
<name>A0A2H9TKC0_9FUNG</name>
<dbReference type="GO" id="GO:0006368">
    <property type="term" value="P:transcription elongation by RNA polymerase II"/>
    <property type="evidence" value="ECO:0007669"/>
    <property type="project" value="TreeGrafter"/>
</dbReference>
<dbReference type="SUPFAM" id="SSF48452">
    <property type="entry name" value="TPR-like"/>
    <property type="match status" value="3"/>
</dbReference>
<evidence type="ECO:0000256" key="3">
    <source>
        <dbReference type="PROSITE-ProRule" id="PRU00339"/>
    </source>
</evidence>
<dbReference type="GO" id="GO:0016593">
    <property type="term" value="C:Cdc73/Paf1 complex"/>
    <property type="evidence" value="ECO:0007669"/>
    <property type="project" value="TreeGrafter"/>
</dbReference>
<dbReference type="GO" id="GO:0006355">
    <property type="term" value="P:regulation of DNA-templated transcription"/>
    <property type="evidence" value="ECO:0007669"/>
    <property type="project" value="InterPro"/>
</dbReference>
<dbReference type="AlphaFoldDB" id="A0A2H9TKC0"/>
<organism evidence="5 6">
    <name type="scientific">Paramicrosporidium saccamoebae</name>
    <dbReference type="NCBI Taxonomy" id="1246581"/>
    <lineage>
        <taxon>Eukaryota</taxon>
        <taxon>Fungi</taxon>
        <taxon>Fungi incertae sedis</taxon>
        <taxon>Cryptomycota</taxon>
        <taxon>Cryptomycota incertae sedis</taxon>
        <taxon>Paramicrosporidium</taxon>
    </lineage>
</organism>
<dbReference type="Gene3D" id="1.25.40.10">
    <property type="entry name" value="Tetratricopeptide repeat domain"/>
    <property type="match status" value="4"/>
</dbReference>
<accession>A0A2H9TKC0</accession>
<keyword evidence="6" id="KW-1185">Reference proteome</keyword>
<evidence type="ECO:0000313" key="6">
    <source>
        <dbReference type="Proteomes" id="UP000240830"/>
    </source>
</evidence>
<reference evidence="5 6" key="1">
    <citation type="submission" date="2016-10" db="EMBL/GenBank/DDBJ databases">
        <title>The genome of Paramicrosporidium saccamoebae is the missing link in understanding Cryptomycota and Microsporidia evolution.</title>
        <authorList>
            <person name="Quandt C.A."/>
            <person name="Beaudet D."/>
            <person name="Corsaro D."/>
            <person name="Michel R."/>
            <person name="Corradi N."/>
            <person name="James T."/>
        </authorList>
    </citation>
    <scope>NUCLEOTIDE SEQUENCE [LARGE SCALE GENOMIC DNA]</scope>
    <source>
        <strain evidence="5 6">KSL3</strain>
    </source>
</reference>
<dbReference type="Pfam" id="PF13432">
    <property type="entry name" value="TPR_16"/>
    <property type="match status" value="4"/>
</dbReference>
<dbReference type="Proteomes" id="UP000240830">
    <property type="component" value="Unassembled WGS sequence"/>
</dbReference>
<keyword evidence="2 3" id="KW-0802">TPR repeat</keyword>
<dbReference type="PANTHER" id="PTHR14027">
    <property type="entry name" value="RNA POLYMERASE-ASSOCIATED PROTEIN CTR9"/>
    <property type="match status" value="1"/>
</dbReference>
<proteinExistence type="predicted"/>
<comment type="caution">
    <text evidence="5">The sequence shown here is derived from an EMBL/GenBank/DDBJ whole genome shotgun (WGS) entry which is preliminary data.</text>
</comment>
<feature type="repeat" description="TPR" evidence="3">
    <location>
        <begin position="203"/>
        <end position="236"/>
    </location>
</feature>
<dbReference type="GO" id="GO:0000993">
    <property type="term" value="F:RNA polymerase II complex binding"/>
    <property type="evidence" value="ECO:0007669"/>
    <property type="project" value="TreeGrafter"/>
</dbReference>
<dbReference type="InterPro" id="IPR019734">
    <property type="entry name" value="TPR_rpt"/>
</dbReference>
<keyword evidence="1" id="KW-0677">Repeat</keyword>
<dbReference type="STRING" id="1246581.A0A2H9TKC0"/>
<feature type="compositionally biased region" description="Basic residues" evidence="4">
    <location>
        <begin position="928"/>
        <end position="939"/>
    </location>
</feature>
<sequence length="983" mass="109233">MTWNQGARPQSIEIPVRDSNEVVEVFLDDLPVDPSEIKAILCEEGAPVPLFLHFAIEYYYQKKFEEFQYLLRAGLAECTARNERQEDVSLLTALSAFNIALVLGIHPSSSPEAKLYEEATALLNEAERYGQGETGVLLRKGLLLLAQKNLKMAEYPLKTVLSREPDNIAAIVAAGCCSYLGGDWKSALVSFQNVLKKLPSCPETVRLAVGQCMLKLGNEKSAEAAFERVLAMNPGNVPALVALAVLSLNRGATAKGMQLLKQAYDIDKQNPIVLFHLANHFFFKKDLVKAMSLAQSAQQNSGKSEERLAYSLYMIGKIHHAQSNFDASFTCFSEAVKLDPKLVLAQLGLGQMYLQRGDFSSATDCFERVVELQKASGKEIKDAEFWAMMGSTCLGDEKRTQTAEVFLKKAAALGARSFDLFIALASLYETRDPVEASRYYKDALAIDPTRFNANAQLGNNYAVMLHMTGSLEEALNILQISSGLSLGGDLHGICRFNEARILEDMGQFNEAESIYKELVTADPNDVVVHLRLGIICSRLGQHGEAAEHYKEAIGIEETNIDAWVLLASNHLRVKALTPARKGFERILKQFDRHDPFSLVALGIIYVEIGRHEAKRDDPLRRALEFFIKALQIDSKNFVAANGVGVVLAELGKFKEAKEIFLQVKQAAPSFMDASLNLAHCFVELGQFGAAIHAYEGLLERLHGPKKAGMLLFLARAYYAQAKADRELAAFEASIKQLETAMALLPEDAPIKFNIALCQQEYVAAMAKKGITEDDSDRAIAMIGKANTAFQELSGLTENKSLDQSMIAQRLKYCSSLAHSIETKVDTLRHTLHDRQAKLHAVQQQRAEQQASEAARRQADEESRLREQERNEEIRKELAAKFKSTEERVRAAGSDEEDGGETRRKRSGEGDDREGRRKKSGEGDDREGKRRKSDIKRPKKLEKIMTDEENSGEDEVTVVRKSLRRTALSKDLISDSDSEHNADK</sequence>
<protein>
    <submittedName>
        <fullName evidence="5">Rna polymerase-associated protein ctr9-like protein</fullName>
    </submittedName>
</protein>
<feature type="repeat" description="TPR" evidence="3">
    <location>
        <begin position="526"/>
        <end position="559"/>
    </location>
</feature>
<dbReference type="EMBL" id="MTSL01000137">
    <property type="protein sequence ID" value="PJF18186.1"/>
    <property type="molecule type" value="Genomic_DNA"/>
</dbReference>
<dbReference type="SMART" id="SM00028">
    <property type="entry name" value="TPR"/>
    <property type="match status" value="14"/>
</dbReference>
<feature type="region of interest" description="Disordered" evidence="4">
    <location>
        <begin position="836"/>
        <end position="871"/>
    </location>
</feature>
<evidence type="ECO:0000313" key="5">
    <source>
        <dbReference type="EMBL" id="PJF18186.1"/>
    </source>
</evidence>
<evidence type="ECO:0000256" key="2">
    <source>
        <dbReference type="ARBA" id="ARBA00022803"/>
    </source>
</evidence>
<dbReference type="PROSITE" id="PS50005">
    <property type="entry name" value="TPR"/>
    <property type="match status" value="4"/>
</dbReference>
<dbReference type="SUPFAM" id="SSF81901">
    <property type="entry name" value="HCP-like"/>
    <property type="match status" value="1"/>
</dbReference>
<evidence type="ECO:0000256" key="4">
    <source>
        <dbReference type="SAM" id="MobiDB-lite"/>
    </source>
</evidence>
<feature type="repeat" description="TPR" evidence="3">
    <location>
        <begin position="343"/>
        <end position="376"/>
    </location>
</feature>
<feature type="compositionally biased region" description="Basic and acidic residues" evidence="4">
    <location>
        <begin position="853"/>
        <end position="871"/>
    </location>
</feature>
<feature type="compositionally biased region" description="Low complexity" evidence="4">
    <location>
        <begin position="840"/>
        <end position="852"/>
    </location>
</feature>
<dbReference type="InterPro" id="IPR011990">
    <property type="entry name" value="TPR-like_helical_dom_sf"/>
</dbReference>
<feature type="compositionally biased region" description="Basic and acidic residues" evidence="4">
    <location>
        <begin position="906"/>
        <end position="927"/>
    </location>
</feature>
<feature type="compositionally biased region" description="Acidic residues" evidence="4">
    <location>
        <begin position="946"/>
        <end position="955"/>
    </location>
</feature>
<dbReference type="OrthoDB" id="343875at2759"/>
<dbReference type="PANTHER" id="PTHR14027:SF2">
    <property type="entry name" value="RNA POLYMERASE-ASSOCIATED PROTEIN CTR9 HOMOLOG"/>
    <property type="match status" value="1"/>
</dbReference>